<accession>A0A511XJT4</accession>
<evidence type="ECO:0000256" key="2">
    <source>
        <dbReference type="ARBA" id="ARBA00022448"/>
    </source>
</evidence>
<keyword evidence="9" id="KW-0472">Membrane</keyword>
<protein>
    <submittedName>
        <fullName evidence="11">Iron ABC transporter ATP-binding protein</fullName>
    </submittedName>
</protein>
<name>A0A511XJT4_9PROT</name>
<sequence>MISETTFLCAGPLTGHRGRRLVLDAVETGPLPGGTITALLGANGSGKSTLLRAIAGLFPVQGPVWLGPHDLGAMRAPERAKYCAYMPQTLPPPIHIQAMETILISMQAGGTRANDHAFKTAESVLACLGISDLALRFLDELSGGQRQLVGLAQALARSPALLLLDEPLSALDLRHQFEVMRMLRRETEARNMITVIVLHDLTMALRRTDAAVMLSTGRVIARGAVEDVITPAGLSQAFGVQARIERSTQGDPVVLVDGVSDVL</sequence>
<dbReference type="SUPFAM" id="SSF52540">
    <property type="entry name" value="P-loop containing nucleoside triphosphate hydrolases"/>
    <property type="match status" value="1"/>
</dbReference>
<dbReference type="PANTHER" id="PTHR42771">
    <property type="entry name" value="IRON(3+)-HYDROXAMATE IMPORT ATP-BINDING PROTEIN FHUC"/>
    <property type="match status" value="1"/>
</dbReference>
<keyword evidence="12" id="KW-1185">Reference proteome</keyword>
<feature type="domain" description="ABC transporter" evidence="10">
    <location>
        <begin position="8"/>
        <end position="241"/>
    </location>
</feature>
<comment type="subcellular location">
    <subcellularLocation>
        <location evidence="1">Cell membrane</location>
        <topology evidence="1">Peripheral membrane protein</topology>
    </subcellularLocation>
</comment>
<evidence type="ECO:0000256" key="3">
    <source>
        <dbReference type="ARBA" id="ARBA00022475"/>
    </source>
</evidence>
<comment type="caution">
    <text evidence="11">The sequence shown here is derived from an EMBL/GenBank/DDBJ whole genome shotgun (WGS) entry which is preliminary data.</text>
</comment>
<dbReference type="EMBL" id="BJYG01000017">
    <property type="protein sequence ID" value="GEN63206.1"/>
    <property type="molecule type" value="Genomic_DNA"/>
</dbReference>
<organism evidence="11 12">
    <name type="scientific">Acetobacter oeni</name>
    <dbReference type="NCBI Taxonomy" id="304077"/>
    <lineage>
        <taxon>Bacteria</taxon>
        <taxon>Pseudomonadati</taxon>
        <taxon>Pseudomonadota</taxon>
        <taxon>Alphaproteobacteria</taxon>
        <taxon>Acetobacterales</taxon>
        <taxon>Acetobacteraceae</taxon>
        <taxon>Acetobacter</taxon>
    </lineage>
</organism>
<dbReference type="Pfam" id="PF00005">
    <property type="entry name" value="ABC_tran"/>
    <property type="match status" value="1"/>
</dbReference>
<dbReference type="InterPro" id="IPR003593">
    <property type="entry name" value="AAA+_ATPase"/>
</dbReference>
<dbReference type="RefSeq" id="WP_261765948.1">
    <property type="nucleotide sequence ID" value="NZ_BJYG01000017.1"/>
</dbReference>
<evidence type="ECO:0000313" key="12">
    <source>
        <dbReference type="Proteomes" id="UP000321746"/>
    </source>
</evidence>
<evidence type="ECO:0000256" key="6">
    <source>
        <dbReference type="ARBA" id="ARBA00022840"/>
    </source>
</evidence>
<evidence type="ECO:0000256" key="7">
    <source>
        <dbReference type="ARBA" id="ARBA00023004"/>
    </source>
</evidence>
<gene>
    <name evidence="11" type="ORF">AOE01nite_14300</name>
</gene>
<dbReference type="Gene3D" id="3.40.50.300">
    <property type="entry name" value="P-loop containing nucleotide triphosphate hydrolases"/>
    <property type="match status" value="1"/>
</dbReference>
<dbReference type="GO" id="GO:0006826">
    <property type="term" value="P:iron ion transport"/>
    <property type="evidence" value="ECO:0007669"/>
    <property type="project" value="UniProtKB-KW"/>
</dbReference>
<dbReference type="InterPro" id="IPR003439">
    <property type="entry name" value="ABC_transporter-like_ATP-bd"/>
</dbReference>
<evidence type="ECO:0000256" key="8">
    <source>
        <dbReference type="ARBA" id="ARBA00023065"/>
    </source>
</evidence>
<dbReference type="GO" id="GO:0016887">
    <property type="term" value="F:ATP hydrolysis activity"/>
    <property type="evidence" value="ECO:0007669"/>
    <property type="project" value="InterPro"/>
</dbReference>
<dbReference type="SMART" id="SM00382">
    <property type="entry name" value="AAA"/>
    <property type="match status" value="1"/>
</dbReference>
<dbReference type="PROSITE" id="PS50893">
    <property type="entry name" value="ABC_TRANSPORTER_2"/>
    <property type="match status" value="1"/>
</dbReference>
<dbReference type="GO" id="GO:0005524">
    <property type="term" value="F:ATP binding"/>
    <property type="evidence" value="ECO:0007669"/>
    <property type="project" value="UniProtKB-KW"/>
</dbReference>
<dbReference type="InterPro" id="IPR051535">
    <property type="entry name" value="Siderophore_ABC-ATPase"/>
</dbReference>
<keyword evidence="7" id="KW-0408">Iron</keyword>
<keyword evidence="3" id="KW-1003">Cell membrane</keyword>
<dbReference type="GO" id="GO:0005886">
    <property type="term" value="C:plasma membrane"/>
    <property type="evidence" value="ECO:0007669"/>
    <property type="project" value="UniProtKB-SubCell"/>
</dbReference>
<keyword evidence="5" id="KW-0547">Nucleotide-binding</keyword>
<dbReference type="CDD" id="cd03214">
    <property type="entry name" value="ABC_Iron-Siderophores_B12_Hemin"/>
    <property type="match status" value="1"/>
</dbReference>
<dbReference type="InterPro" id="IPR017871">
    <property type="entry name" value="ABC_transporter-like_CS"/>
</dbReference>
<keyword evidence="6 11" id="KW-0067">ATP-binding</keyword>
<evidence type="ECO:0000313" key="11">
    <source>
        <dbReference type="EMBL" id="GEN63206.1"/>
    </source>
</evidence>
<keyword evidence="4" id="KW-0410">Iron transport</keyword>
<reference evidence="11 12" key="1">
    <citation type="submission" date="2019-07" db="EMBL/GenBank/DDBJ databases">
        <title>Whole genome shotgun sequence of Acetobacter oeni NBRC 105207.</title>
        <authorList>
            <person name="Hosoyama A."/>
            <person name="Uohara A."/>
            <person name="Ohji S."/>
            <person name="Ichikawa N."/>
        </authorList>
    </citation>
    <scope>NUCLEOTIDE SEQUENCE [LARGE SCALE GENOMIC DNA]</scope>
    <source>
        <strain evidence="11 12">NBRC 105207</strain>
    </source>
</reference>
<dbReference type="PROSITE" id="PS00211">
    <property type="entry name" value="ABC_TRANSPORTER_1"/>
    <property type="match status" value="1"/>
</dbReference>
<dbReference type="InterPro" id="IPR027417">
    <property type="entry name" value="P-loop_NTPase"/>
</dbReference>
<evidence type="ECO:0000256" key="5">
    <source>
        <dbReference type="ARBA" id="ARBA00022741"/>
    </source>
</evidence>
<evidence type="ECO:0000256" key="4">
    <source>
        <dbReference type="ARBA" id="ARBA00022496"/>
    </source>
</evidence>
<keyword evidence="2" id="KW-0813">Transport</keyword>
<dbReference type="Proteomes" id="UP000321746">
    <property type="component" value="Unassembled WGS sequence"/>
</dbReference>
<dbReference type="PANTHER" id="PTHR42771:SF7">
    <property type="entry name" value="ABC-TYPE COBALAMIN_FE3+-SIDEROPHORES TRANSPORT SYSTEM, ATPASE COMPONENT"/>
    <property type="match status" value="1"/>
</dbReference>
<keyword evidence="8" id="KW-0406">Ion transport</keyword>
<evidence type="ECO:0000259" key="10">
    <source>
        <dbReference type="PROSITE" id="PS50893"/>
    </source>
</evidence>
<evidence type="ECO:0000256" key="1">
    <source>
        <dbReference type="ARBA" id="ARBA00004202"/>
    </source>
</evidence>
<evidence type="ECO:0000256" key="9">
    <source>
        <dbReference type="ARBA" id="ARBA00023136"/>
    </source>
</evidence>
<dbReference type="AlphaFoldDB" id="A0A511XJT4"/>
<proteinExistence type="predicted"/>